<sequence>MAASCPGAQNPSHPGRVARTAGRPQSDPLHQASTDARVQKQTPRLSAPSQLQVGLHSSGSLCPGSETTQSSFHASPQQARDRSHQDTADRRGIPFKTKPRSSGLSDMSATQGAVPHYM</sequence>
<evidence type="ECO:0000313" key="2">
    <source>
        <dbReference type="EMBL" id="KAJ1125356.1"/>
    </source>
</evidence>
<organism evidence="2 3">
    <name type="scientific">Pleurodeles waltl</name>
    <name type="common">Iberian ribbed newt</name>
    <dbReference type="NCBI Taxonomy" id="8319"/>
    <lineage>
        <taxon>Eukaryota</taxon>
        <taxon>Metazoa</taxon>
        <taxon>Chordata</taxon>
        <taxon>Craniata</taxon>
        <taxon>Vertebrata</taxon>
        <taxon>Euteleostomi</taxon>
        <taxon>Amphibia</taxon>
        <taxon>Batrachia</taxon>
        <taxon>Caudata</taxon>
        <taxon>Salamandroidea</taxon>
        <taxon>Salamandridae</taxon>
        <taxon>Pleurodelinae</taxon>
        <taxon>Pleurodeles</taxon>
    </lineage>
</organism>
<feature type="compositionally biased region" description="Basic and acidic residues" evidence="1">
    <location>
        <begin position="79"/>
        <end position="92"/>
    </location>
</feature>
<feature type="region of interest" description="Disordered" evidence="1">
    <location>
        <begin position="1"/>
        <end position="118"/>
    </location>
</feature>
<evidence type="ECO:0000313" key="3">
    <source>
        <dbReference type="Proteomes" id="UP001066276"/>
    </source>
</evidence>
<proteinExistence type="predicted"/>
<dbReference type="AlphaFoldDB" id="A0AAV7PAW2"/>
<comment type="caution">
    <text evidence="2">The sequence shown here is derived from an EMBL/GenBank/DDBJ whole genome shotgun (WGS) entry which is preliminary data.</text>
</comment>
<reference evidence="2" key="1">
    <citation type="journal article" date="2022" name="bioRxiv">
        <title>Sequencing and chromosome-scale assembly of the giantPleurodeles waltlgenome.</title>
        <authorList>
            <person name="Brown T."/>
            <person name="Elewa A."/>
            <person name="Iarovenko S."/>
            <person name="Subramanian E."/>
            <person name="Araus A.J."/>
            <person name="Petzold A."/>
            <person name="Susuki M."/>
            <person name="Suzuki K.-i.T."/>
            <person name="Hayashi T."/>
            <person name="Toyoda A."/>
            <person name="Oliveira C."/>
            <person name="Osipova E."/>
            <person name="Leigh N.D."/>
            <person name="Simon A."/>
            <person name="Yun M.H."/>
        </authorList>
    </citation>
    <scope>NUCLEOTIDE SEQUENCE</scope>
    <source>
        <strain evidence="2">20211129_DDA</strain>
        <tissue evidence="2">Liver</tissue>
    </source>
</reference>
<name>A0AAV7PAW2_PLEWA</name>
<dbReference type="EMBL" id="JANPWB010000011">
    <property type="protein sequence ID" value="KAJ1125356.1"/>
    <property type="molecule type" value="Genomic_DNA"/>
</dbReference>
<gene>
    <name evidence="2" type="ORF">NDU88_003788</name>
</gene>
<evidence type="ECO:0000256" key="1">
    <source>
        <dbReference type="SAM" id="MobiDB-lite"/>
    </source>
</evidence>
<accession>A0AAV7PAW2</accession>
<keyword evidence="3" id="KW-1185">Reference proteome</keyword>
<feature type="compositionally biased region" description="Polar residues" evidence="1">
    <location>
        <begin position="100"/>
        <end position="111"/>
    </location>
</feature>
<feature type="compositionally biased region" description="Polar residues" evidence="1">
    <location>
        <begin position="31"/>
        <end position="78"/>
    </location>
</feature>
<protein>
    <submittedName>
        <fullName evidence="2">Uncharacterized protein</fullName>
    </submittedName>
</protein>
<dbReference type="Proteomes" id="UP001066276">
    <property type="component" value="Chromosome 7"/>
</dbReference>